<name>A0A1I1FRN8_9BURK</name>
<dbReference type="AlphaFoldDB" id="A0A1I1FRN8"/>
<sequence length="36" mass="3791">MAITTRRLFASAAAAVRSFSIDLYAAHGGWAPVVRG</sequence>
<dbReference type="Proteomes" id="UP000198639">
    <property type="component" value="Unassembled WGS sequence"/>
</dbReference>
<proteinExistence type="predicted"/>
<evidence type="ECO:0000313" key="1">
    <source>
        <dbReference type="EMBL" id="SFC01682.1"/>
    </source>
</evidence>
<reference evidence="2" key="1">
    <citation type="submission" date="2016-10" db="EMBL/GenBank/DDBJ databases">
        <authorList>
            <person name="Varghese N."/>
            <person name="Submissions S."/>
        </authorList>
    </citation>
    <scope>NUCLEOTIDE SEQUENCE [LARGE SCALE GENOMIC DNA]</scope>
    <source>
        <strain evidence="2">CGMCC 1.12041</strain>
    </source>
</reference>
<protein>
    <submittedName>
        <fullName evidence="1">Uncharacterized protein</fullName>
    </submittedName>
</protein>
<dbReference type="STRING" id="1164594.SAMN05216204_10372"/>
<organism evidence="1 2">
    <name type="scientific">Massilia yuzhufengensis</name>
    <dbReference type="NCBI Taxonomy" id="1164594"/>
    <lineage>
        <taxon>Bacteria</taxon>
        <taxon>Pseudomonadati</taxon>
        <taxon>Pseudomonadota</taxon>
        <taxon>Betaproteobacteria</taxon>
        <taxon>Burkholderiales</taxon>
        <taxon>Oxalobacteraceae</taxon>
        <taxon>Telluria group</taxon>
        <taxon>Massilia</taxon>
    </lineage>
</organism>
<gene>
    <name evidence="1" type="ORF">SAMN05216204_10372</name>
</gene>
<dbReference type="EMBL" id="FOLD01000003">
    <property type="protein sequence ID" value="SFC01682.1"/>
    <property type="molecule type" value="Genomic_DNA"/>
</dbReference>
<evidence type="ECO:0000313" key="2">
    <source>
        <dbReference type="Proteomes" id="UP000198639"/>
    </source>
</evidence>
<accession>A0A1I1FRN8</accession>
<keyword evidence="2" id="KW-1185">Reference proteome</keyword>